<evidence type="ECO:0000313" key="18">
    <source>
        <dbReference type="EMBL" id="KAK2872515.1"/>
    </source>
</evidence>
<dbReference type="InterPro" id="IPR019147">
    <property type="entry name" value="SWAP_N_domain"/>
</dbReference>
<feature type="compositionally biased region" description="Basic and acidic residues" evidence="16">
    <location>
        <begin position="259"/>
        <end position="271"/>
    </location>
</feature>
<keyword evidence="4" id="KW-0507">mRNA processing</keyword>
<dbReference type="PROSITE" id="PS50128">
    <property type="entry name" value="SURP"/>
    <property type="match status" value="2"/>
</dbReference>
<evidence type="ECO:0000256" key="14">
    <source>
        <dbReference type="ARBA" id="ARBA00078360"/>
    </source>
</evidence>
<reference evidence="18" key="1">
    <citation type="submission" date="2023-08" db="EMBL/GenBank/DDBJ databases">
        <title>Chromosome-level Genome Assembly of mud carp (Cirrhinus molitorella).</title>
        <authorList>
            <person name="Liu H."/>
        </authorList>
    </citation>
    <scope>NUCLEOTIDE SEQUENCE</scope>
    <source>
        <strain evidence="18">Prfri</strain>
        <tissue evidence="18">Muscle</tissue>
    </source>
</reference>
<dbReference type="SUPFAM" id="SSF109905">
    <property type="entry name" value="Surp module (SWAP domain)"/>
    <property type="match status" value="2"/>
</dbReference>
<keyword evidence="5" id="KW-0677">Repeat</keyword>
<keyword evidence="12" id="KW-0539">Nucleus</keyword>
<evidence type="ECO:0000256" key="15">
    <source>
        <dbReference type="ARBA" id="ARBA00079562"/>
    </source>
</evidence>
<keyword evidence="9" id="KW-0175">Coiled coil</keyword>
<keyword evidence="11" id="KW-0508">mRNA splicing</keyword>
<feature type="compositionally biased region" description="Basic residues" evidence="16">
    <location>
        <begin position="774"/>
        <end position="798"/>
    </location>
</feature>
<feature type="compositionally biased region" description="Basic and acidic residues" evidence="16">
    <location>
        <begin position="693"/>
        <end position="702"/>
    </location>
</feature>
<gene>
    <name evidence="18" type="ORF">Q8A67_022412</name>
</gene>
<dbReference type="SMART" id="SM01141">
    <property type="entry name" value="DRY_EERY"/>
    <property type="match status" value="1"/>
</dbReference>
<feature type="compositionally biased region" description="Basic and acidic residues" evidence="16">
    <location>
        <begin position="826"/>
        <end position="840"/>
    </location>
</feature>
<evidence type="ECO:0000256" key="8">
    <source>
        <dbReference type="ARBA" id="ARBA00023015"/>
    </source>
</evidence>
<dbReference type="GO" id="GO:0003723">
    <property type="term" value="F:RNA binding"/>
    <property type="evidence" value="ECO:0007669"/>
    <property type="project" value="UniProtKB-KW"/>
</dbReference>
<evidence type="ECO:0000256" key="6">
    <source>
        <dbReference type="ARBA" id="ARBA00022884"/>
    </source>
</evidence>
<feature type="compositionally biased region" description="Acidic residues" evidence="16">
    <location>
        <begin position="272"/>
        <end position="282"/>
    </location>
</feature>
<sequence length="962" mass="106552">MYRRGGSKTDHKKATKEQSDSSKYAELLVFGYACKLFRDDERAIYHDQGKHLIPWMGDKNIMIDRYDGRGHLHDLSEYDAGSWNHDYQLSEEEARIEALCDEERYLAMHTDLLEEEARQEEEYKRLSEALADEGTYNAVAFRYSADYYDPSQPTEEDEASKEADQEQQEEESEEPFVAPPGLLIPPDVELPATTKTHAIIERTANFVCKQGAQFEIVLKAKQSGNSQFDFLRFDHYLNPYYKHILRAMKEGRYTPASESKQDQQQESKSDDSNDDDDDDDGDGSYLHPSLFATKKSSRLEEIIKPLQVIDPDHPLAALVRKAQQEKNGAAAMATKAEEEHQTSAVATQAEYTSDPNVAAMYYGYCMLPDGTYCLAPPPPGIDASPYYTSMPTGMMPAPPASAPPPPPGTTPSLDPATAIPSAPAAGPVTVSAPASTPLSHSAPAAPPASSSRPPQTTVAQPVPVAAAPVAAIIPPPPDIQPVIDKLAEYVARNGVKFESSVRAKNDPRFDFLQSWHQYNSYYEFKKHYFMQKEGLSVQEGSLLYNSGVDSTANCSSDKQQNEGKLIKASFAPICFAIKSKENDLLPLEKNRVRLDDDSDEDGMKGEVQEGAELAIGLVEAAREPPQPPVVEEKKPVLSQEELEAKQAKQKLEDRLAAAAREKLAQASKESKERQLQAERKRKAALFLQTLRGPEAEVKRTEETTAAPEPLVSVLPMSGIPQHTSRIPGFDYQPLESALTRSANAPASHVTTTSSTSSSRGPERDRDRDRDRERDKRKKKHKRRSRSRSRSPSRSKSNTKHSLPSAYRTFRRSRSQSRSPSRRDRRARSPDRKRDEREKETYGPSTYRLGSNPVLGRKRSRSRSPHEKKKKKGSKSSHQFKGSSCSPSASPDRGGAMARVSASPSPATSPASSLGRSRDGSQEKDKQVSSTIVSSVQSKITQDLMAKVRAMLAASKGLQPNPS</sequence>
<dbReference type="InterPro" id="IPR040397">
    <property type="entry name" value="SWAP"/>
</dbReference>
<evidence type="ECO:0000256" key="1">
    <source>
        <dbReference type="ARBA" id="ARBA00004123"/>
    </source>
</evidence>
<comment type="caution">
    <text evidence="18">The sequence shown here is derived from an EMBL/GenBank/DDBJ whole genome shotgun (WGS) entry which is preliminary data.</text>
</comment>
<keyword evidence="7" id="KW-0007">Acetylation</keyword>
<evidence type="ECO:0000313" key="19">
    <source>
        <dbReference type="Proteomes" id="UP001187343"/>
    </source>
</evidence>
<dbReference type="SMART" id="SM00648">
    <property type="entry name" value="SWAP"/>
    <property type="match status" value="2"/>
</dbReference>
<feature type="region of interest" description="Disordered" evidence="16">
    <location>
        <begin position="397"/>
        <end position="458"/>
    </location>
</feature>
<keyword evidence="19" id="KW-1185">Reference proteome</keyword>
<feature type="compositionally biased region" description="Acidic residues" evidence="16">
    <location>
        <begin position="154"/>
        <end position="174"/>
    </location>
</feature>
<dbReference type="EMBL" id="JAUYZG010000022">
    <property type="protein sequence ID" value="KAK2872515.1"/>
    <property type="molecule type" value="Genomic_DNA"/>
</dbReference>
<keyword evidence="6" id="KW-0694">RNA-binding</keyword>
<dbReference type="GO" id="GO:0000395">
    <property type="term" value="P:mRNA 5'-splice site recognition"/>
    <property type="evidence" value="ECO:0007669"/>
    <property type="project" value="TreeGrafter"/>
</dbReference>
<dbReference type="Pfam" id="PF01805">
    <property type="entry name" value="Surp"/>
    <property type="match status" value="2"/>
</dbReference>
<feature type="compositionally biased region" description="Low complexity" evidence="16">
    <location>
        <begin position="750"/>
        <end position="759"/>
    </location>
</feature>
<evidence type="ECO:0000256" key="5">
    <source>
        <dbReference type="ARBA" id="ARBA00022737"/>
    </source>
</evidence>
<keyword evidence="8" id="KW-0805">Transcription regulation</keyword>
<dbReference type="PANTHER" id="PTHR13161:SF15">
    <property type="entry name" value="SPLICING FACTOR, SUPPRESSOR OF WHITE-APRICOT HOMOLOG"/>
    <property type="match status" value="1"/>
</dbReference>
<feature type="compositionally biased region" description="Basic residues" evidence="16">
    <location>
        <begin position="855"/>
        <end position="874"/>
    </location>
</feature>
<keyword evidence="2" id="KW-0678">Repressor</keyword>
<dbReference type="Pfam" id="PF09750">
    <property type="entry name" value="DRY_EERY"/>
    <property type="match status" value="1"/>
</dbReference>
<name>A0AA88P405_9TELE</name>
<feature type="compositionally biased region" description="Basic and acidic residues" evidence="16">
    <location>
        <begin position="760"/>
        <end position="773"/>
    </location>
</feature>
<comment type="subcellular location">
    <subcellularLocation>
        <location evidence="1">Nucleus</location>
    </subcellularLocation>
</comment>
<accession>A0AA88P405</accession>
<dbReference type="Gene3D" id="1.10.10.790">
    <property type="entry name" value="Surp module"/>
    <property type="match status" value="2"/>
</dbReference>
<feature type="compositionally biased region" description="Basic and acidic residues" evidence="16">
    <location>
        <begin position="915"/>
        <end position="926"/>
    </location>
</feature>
<feature type="region of interest" description="Disordered" evidence="16">
    <location>
        <begin position="148"/>
        <end position="188"/>
    </location>
</feature>
<dbReference type="InterPro" id="IPR000061">
    <property type="entry name" value="Surp"/>
</dbReference>
<keyword evidence="10" id="KW-0804">Transcription</keyword>
<feature type="region of interest" description="Disordered" evidence="16">
    <location>
        <begin position="622"/>
        <end position="937"/>
    </location>
</feature>
<evidence type="ECO:0000256" key="13">
    <source>
        <dbReference type="ARBA" id="ARBA00068355"/>
    </source>
</evidence>
<dbReference type="FunFam" id="1.10.10.790:FF:000003">
    <property type="entry name" value="Splicing factor, suppressor of white-apricot homolog"/>
    <property type="match status" value="1"/>
</dbReference>
<feature type="domain" description="SURP motif" evidence="17">
    <location>
        <begin position="199"/>
        <end position="241"/>
    </location>
</feature>
<feature type="compositionally biased region" description="Pro residues" evidence="16">
    <location>
        <begin position="397"/>
        <end position="409"/>
    </location>
</feature>
<feature type="compositionally biased region" description="Low complexity" evidence="16">
    <location>
        <begin position="900"/>
        <end position="912"/>
    </location>
</feature>
<proteinExistence type="predicted"/>
<evidence type="ECO:0000256" key="12">
    <source>
        <dbReference type="ARBA" id="ARBA00023242"/>
    </source>
</evidence>
<keyword evidence="3" id="KW-0597">Phosphoprotein</keyword>
<feature type="region of interest" description="Disordered" evidence="16">
    <location>
        <begin position="253"/>
        <end position="289"/>
    </location>
</feature>
<evidence type="ECO:0000256" key="9">
    <source>
        <dbReference type="ARBA" id="ARBA00023054"/>
    </source>
</evidence>
<dbReference type="GO" id="GO:0005634">
    <property type="term" value="C:nucleus"/>
    <property type="evidence" value="ECO:0007669"/>
    <property type="project" value="UniProtKB-SubCell"/>
</dbReference>
<dbReference type="FunFam" id="1.10.10.790:FF:000014">
    <property type="entry name" value="Splicing factor SWAP"/>
    <property type="match status" value="1"/>
</dbReference>
<evidence type="ECO:0000256" key="4">
    <source>
        <dbReference type="ARBA" id="ARBA00022664"/>
    </source>
</evidence>
<evidence type="ECO:0000256" key="2">
    <source>
        <dbReference type="ARBA" id="ARBA00022491"/>
    </source>
</evidence>
<evidence type="ECO:0000256" key="10">
    <source>
        <dbReference type="ARBA" id="ARBA00023163"/>
    </source>
</evidence>
<protein>
    <recommendedName>
        <fullName evidence="13">Splicing factor, suppressor of white-apricot homolog</fullName>
    </recommendedName>
    <alternativeName>
        <fullName evidence="15">Splicing factor, arginine/serine-rich 8</fullName>
    </alternativeName>
    <alternativeName>
        <fullName evidence="14">Suppressor of white apricot protein homolog</fullName>
    </alternativeName>
</protein>
<evidence type="ECO:0000256" key="11">
    <source>
        <dbReference type="ARBA" id="ARBA00023187"/>
    </source>
</evidence>
<organism evidence="18 19">
    <name type="scientific">Cirrhinus molitorella</name>
    <name type="common">mud carp</name>
    <dbReference type="NCBI Taxonomy" id="172907"/>
    <lineage>
        <taxon>Eukaryota</taxon>
        <taxon>Metazoa</taxon>
        <taxon>Chordata</taxon>
        <taxon>Craniata</taxon>
        <taxon>Vertebrata</taxon>
        <taxon>Euteleostomi</taxon>
        <taxon>Actinopterygii</taxon>
        <taxon>Neopterygii</taxon>
        <taxon>Teleostei</taxon>
        <taxon>Ostariophysi</taxon>
        <taxon>Cypriniformes</taxon>
        <taxon>Cyprinidae</taxon>
        <taxon>Labeoninae</taxon>
        <taxon>Labeonini</taxon>
        <taxon>Cirrhinus</taxon>
    </lineage>
</organism>
<feature type="compositionally biased region" description="Low complexity" evidence="16">
    <location>
        <begin position="927"/>
        <end position="937"/>
    </location>
</feature>
<dbReference type="AlphaFoldDB" id="A0AA88P405"/>
<dbReference type="InterPro" id="IPR035967">
    <property type="entry name" value="SWAP/Surp_sf"/>
</dbReference>
<feature type="compositionally biased region" description="Low complexity" evidence="16">
    <location>
        <begin position="431"/>
        <end position="458"/>
    </location>
</feature>
<evidence type="ECO:0000256" key="7">
    <source>
        <dbReference type="ARBA" id="ARBA00022990"/>
    </source>
</evidence>
<dbReference type="Proteomes" id="UP001187343">
    <property type="component" value="Unassembled WGS sequence"/>
</dbReference>
<dbReference type="PANTHER" id="PTHR13161">
    <property type="entry name" value="SPLICING FACTOR SUPPRESSOR OF WHITE APRICOT"/>
    <property type="match status" value="1"/>
</dbReference>
<evidence type="ECO:0000256" key="16">
    <source>
        <dbReference type="SAM" id="MobiDB-lite"/>
    </source>
</evidence>
<feature type="compositionally biased region" description="Basic and acidic residues" evidence="16">
    <location>
        <begin position="642"/>
        <end position="678"/>
    </location>
</feature>
<evidence type="ECO:0000256" key="3">
    <source>
        <dbReference type="ARBA" id="ARBA00022553"/>
    </source>
</evidence>
<evidence type="ECO:0000259" key="17">
    <source>
        <dbReference type="PROSITE" id="PS50128"/>
    </source>
</evidence>
<feature type="domain" description="SURP motif" evidence="17">
    <location>
        <begin position="482"/>
        <end position="522"/>
    </location>
</feature>